<accession>A0A2L1GPL9</accession>
<keyword evidence="1" id="KW-0812">Transmembrane</keyword>
<proteinExistence type="predicted"/>
<name>A0A2L1GPL9_9BACT</name>
<evidence type="ECO:0000313" key="3">
    <source>
        <dbReference type="Proteomes" id="UP000239867"/>
    </source>
</evidence>
<keyword evidence="1" id="KW-1133">Transmembrane helix</keyword>
<reference evidence="2 3" key="1">
    <citation type="journal article" date="2018" name="MBio">
        <title>Insights into the evolution of host association through the isolation and characterization of a novel human periodontal pathobiont, Desulfobulbus oralis.</title>
        <authorList>
            <person name="Cross K.L."/>
            <person name="Chirania P."/>
            <person name="Xiong W."/>
            <person name="Beall C.J."/>
            <person name="Elkins J.G."/>
            <person name="Giannone R.J."/>
            <person name="Griffen A.L."/>
            <person name="Guss A.M."/>
            <person name="Hettich R.L."/>
            <person name="Joshi S.S."/>
            <person name="Mokrzan E.M."/>
            <person name="Martin R.K."/>
            <person name="Zhulin I.B."/>
            <person name="Leys E.J."/>
            <person name="Podar M."/>
        </authorList>
    </citation>
    <scope>NUCLEOTIDE SEQUENCE [LARGE SCALE GENOMIC DNA]</scope>
    <source>
        <strain evidence="2 3">ORNL</strain>
    </source>
</reference>
<evidence type="ECO:0000256" key="1">
    <source>
        <dbReference type="SAM" id="Phobius"/>
    </source>
</evidence>
<dbReference type="AlphaFoldDB" id="A0A2L1GPL9"/>
<evidence type="ECO:0000313" key="2">
    <source>
        <dbReference type="EMBL" id="AVD71631.1"/>
    </source>
</evidence>
<dbReference type="KEGG" id="deo:CAY53_09250"/>
<keyword evidence="3" id="KW-1185">Reference proteome</keyword>
<dbReference type="Proteomes" id="UP000239867">
    <property type="component" value="Chromosome"/>
</dbReference>
<gene>
    <name evidence="2" type="ORF">CAY53_09250</name>
</gene>
<protein>
    <submittedName>
        <fullName evidence="2">Uncharacterized protein</fullName>
    </submittedName>
</protein>
<keyword evidence="1" id="KW-0472">Membrane</keyword>
<feature type="transmembrane region" description="Helical" evidence="1">
    <location>
        <begin position="12"/>
        <end position="30"/>
    </location>
</feature>
<dbReference type="EMBL" id="CP021255">
    <property type="protein sequence ID" value="AVD71631.1"/>
    <property type="molecule type" value="Genomic_DNA"/>
</dbReference>
<dbReference type="RefSeq" id="WP_104936877.1">
    <property type="nucleotide sequence ID" value="NZ_CP021255.1"/>
</dbReference>
<dbReference type="OrthoDB" id="9779692at2"/>
<organism evidence="2 3">
    <name type="scientific">Desulfobulbus oralis</name>
    <dbReference type="NCBI Taxonomy" id="1986146"/>
    <lineage>
        <taxon>Bacteria</taxon>
        <taxon>Pseudomonadati</taxon>
        <taxon>Thermodesulfobacteriota</taxon>
        <taxon>Desulfobulbia</taxon>
        <taxon>Desulfobulbales</taxon>
        <taxon>Desulfobulbaceae</taxon>
        <taxon>Desulfobulbus</taxon>
    </lineage>
</organism>
<sequence>MLTASQYRMRAIALLSTFVIVLVLIFMPLYPDLKPGTKTDGLSFMDNFFNSLSKYSSNFIEDERGKTAQLKDTALDATLTFKDYRDAKDKARVLAPAADLAQQAAQVLSANGFQATANGNKLAVKGDLGSLLGAAVDDAELMYQNKGPDISGKYAGMNERAAIYAWYNTVNALAADFKKAGKLEQSNITASVASKALEPAYNYYQIEAKSRTKYLFPLILALGFYVLYTCWYGFGILYMFEAMGVKLSH</sequence>
<feature type="transmembrane region" description="Helical" evidence="1">
    <location>
        <begin position="214"/>
        <end position="240"/>
    </location>
</feature>